<dbReference type="Proteomes" id="UP001313282">
    <property type="component" value="Unassembled WGS sequence"/>
</dbReference>
<dbReference type="EMBL" id="JAVHNR010000003">
    <property type="protein sequence ID" value="KAK6347935.1"/>
    <property type="molecule type" value="Genomic_DNA"/>
</dbReference>
<protein>
    <submittedName>
        <fullName evidence="1">Uncharacterized protein</fullName>
    </submittedName>
</protein>
<accession>A0AAN8RDS5</accession>
<name>A0AAN8RDS5_9PEZI</name>
<dbReference type="AlphaFoldDB" id="A0AAN8RDS5"/>
<gene>
    <name evidence="1" type="ORF">TWF718_005755</name>
</gene>
<comment type="caution">
    <text evidence="1">The sequence shown here is derived from an EMBL/GenBank/DDBJ whole genome shotgun (WGS) entry which is preliminary data.</text>
</comment>
<reference evidence="1 2" key="1">
    <citation type="submission" date="2019-10" db="EMBL/GenBank/DDBJ databases">
        <authorList>
            <person name="Palmer J.M."/>
        </authorList>
    </citation>
    <scope>NUCLEOTIDE SEQUENCE [LARGE SCALE GENOMIC DNA]</scope>
    <source>
        <strain evidence="1 2">TWF718</strain>
    </source>
</reference>
<keyword evidence="2" id="KW-1185">Reference proteome</keyword>
<sequence>MPRLTPRFIQDQRSSVEIRDWLSITQGYISVIYFYDSRSPMISTVWNDVFENLLASYSKALASGQLTAARADISKDPNIAINFTKAPTYGIFWGRKSVRPKYIPATNPDATKVIEETLERSGQYPDHPITHTTVGS</sequence>
<proteinExistence type="predicted"/>
<evidence type="ECO:0000313" key="1">
    <source>
        <dbReference type="EMBL" id="KAK6347935.1"/>
    </source>
</evidence>
<evidence type="ECO:0000313" key="2">
    <source>
        <dbReference type="Proteomes" id="UP001313282"/>
    </source>
</evidence>
<organism evidence="1 2">
    <name type="scientific">Orbilia javanica</name>
    <dbReference type="NCBI Taxonomy" id="47235"/>
    <lineage>
        <taxon>Eukaryota</taxon>
        <taxon>Fungi</taxon>
        <taxon>Dikarya</taxon>
        <taxon>Ascomycota</taxon>
        <taxon>Pezizomycotina</taxon>
        <taxon>Orbiliomycetes</taxon>
        <taxon>Orbiliales</taxon>
        <taxon>Orbiliaceae</taxon>
        <taxon>Orbilia</taxon>
    </lineage>
</organism>